<feature type="compositionally biased region" description="Basic and acidic residues" evidence="1">
    <location>
        <begin position="218"/>
        <end position="227"/>
    </location>
</feature>
<gene>
    <name evidence="2" type="ORF">F8388_002994</name>
</gene>
<dbReference type="AlphaFoldDB" id="A0A7J6H459"/>
<evidence type="ECO:0000313" key="3">
    <source>
        <dbReference type="Proteomes" id="UP000525078"/>
    </source>
</evidence>
<reference evidence="2 3" key="1">
    <citation type="journal article" date="2020" name="bioRxiv">
        <title>Sequence and annotation of 42 cannabis genomes reveals extensive copy number variation in cannabinoid synthesis and pathogen resistance genes.</title>
        <authorList>
            <person name="Mckernan K.J."/>
            <person name="Helbert Y."/>
            <person name="Kane L.T."/>
            <person name="Ebling H."/>
            <person name="Zhang L."/>
            <person name="Liu B."/>
            <person name="Eaton Z."/>
            <person name="Mclaughlin S."/>
            <person name="Kingan S."/>
            <person name="Baybayan P."/>
            <person name="Concepcion G."/>
            <person name="Jordan M."/>
            <person name="Riva A."/>
            <person name="Barbazuk W."/>
            <person name="Harkins T."/>
        </authorList>
    </citation>
    <scope>NUCLEOTIDE SEQUENCE [LARGE SCALE GENOMIC DNA]</scope>
    <source>
        <strain evidence="3">cv. Jamaican Lion 4</strain>
        <tissue evidence="2">Leaf</tissue>
    </source>
</reference>
<protein>
    <submittedName>
        <fullName evidence="2">Uncharacterized protein</fullName>
    </submittedName>
</protein>
<sequence length="260" mass="29189">MDLPDCQSNISHILVLTKTDGTLVRYEIYTEHSNLPLSGIQTGAEAVTEDSRETLLSLSRAKISAWNPGSKSLFQNPSRVQIQRPRSSRASRYRLQEKRNVESRLVSVHHSLGLAHHCRSYGDLVRQLRELSSTRTAILKRGFNRLTTDSSPPAKIARVPFLAPRSPPDTGASIAAQPLAAAEEEISDAREGSDVVISTRTPPERGQRGRQRMGQEGQNEHRKDSLRWRIRRRIGRRRLEESGPSEPPYRGAVGPWIEYG</sequence>
<evidence type="ECO:0000256" key="1">
    <source>
        <dbReference type="SAM" id="MobiDB-lite"/>
    </source>
</evidence>
<proteinExistence type="predicted"/>
<comment type="caution">
    <text evidence="2">The sequence shown here is derived from an EMBL/GenBank/DDBJ whole genome shotgun (WGS) entry which is preliminary data.</text>
</comment>
<name>A0A7J6H459_CANSA</name>
<feature type="region of interest" description="Disordered" evidence="1">
    <location>
        <begin position="198"/>
        <end position="260"/>
    </location>
</feature>
<dbReference type="Proteomes" id="UP000525078">
    <property type="component" value="Unassembled WGS sequence"/>
</dbReference>
<evidence type="ECO:0000313" key="2">
    <source>
        <dbReference type="EMBL" id="KAF4390052.1"/>
    </source>
</evidence>
<dbReference type="EMBL" id="JAATIP010000030">
    <property type="protein sequence ID" value="KAF4390052.1"/>
    <property type="molecule type" value="Genomic_DNA"/>
</dbReference>
<organism evidence="2 3">
    <name type="scientific">Cannabis sativa</name>
    <name type="common">Hemp</name>
    <name type="synonym">Marijuana</name>
    <dbReference type="NCBI Taxonomy" id="3483"/>
    <lineage>
        <taxon>Eukaryota</taxon>
        <taxon>Viridiplantae</taxon>
        <taxon>Streptophyta</taxon>
        <taxon>Embryophyta</taxon>
        <taxon>Tracheophyta</taxon>
        <taxon>Spermatophyta</taxon>
        <taxon>Magnoliopsida</taxon>
        <taxon>eudicotyledons</taxon>
        <taxon>Gunneridae</taxon>
        <taxon>Pentapetalae</taxon>
        <taxon>rosids</taxon>
        <taxon>fabids</taxon>
        <taxon>Rosales</taxon>
        <taxon>Cannabaceae</taxon>
        <taxon>Cannabis</taxon>
    </lineage>
</organism>
<accession>A0A7J6H459</accession>